<keyword evidence="1" id="KW-0812">Transmembrane</keyword>
<proteinExistence type="predicted"/>
<name>A0AA45KI60_9LACT</name>
<dbReference type="GO" id="GO:0003676">
    <property type="term" value="F:nucleic acid binding"/>
    <property type="evidence" value="ECO:0007669"/>
    <property type="project" value="InterPro"/>
</dbReference>
<dbReference type="InterPro" id="IPR044927">
    <property type="entry name" value="Endonuclea_NS_2"/>
</dbReference>
<dbReference type="InterPro" id="IPR044929">
    <property type="entry name" value="DNA/RNA_non-sp_Endonuclease_sf"/>
</dbReference>
<dbReference type="Pfam" id="PF13930">
    <property type="entry name" value="Endonuclea_NS_2"/>
    <property type="match status" value="1"/>
</dbReference>
<dbReference type="Gene3D" id="3.40.570.10">
    <property type="entry name" value="Extracellular Endonuclease, subunit A"/>
    <property type="match status" value="1"/>
</dbReference>
<dbReference type="Proteomes" id="UP000663608">
    <property type="component" value="Chromosome"/>
</dbReference>
<dbReference type="SMART" id="SM00892">
    <property type="entry name" value="Endonuclease_NS"/>
    <property type="match status" value="1"/>
</dbReference>
<dbReference type="KEGG" id="lti:JW886_01755"/>
<accession>A0AA45KI60</accession>
<organism evidence="3 4">
    <name type="scientific">Lactococcus taiwanensis</name>
    <dbReference type="NCBI Taxonomy" id="1151742"/>
    <lineage>
        <taxon>Bacteria</taxon>
        <taxon>Bacillati</taxon>
        <taxon>Bacillota</taxon>
        <taxon>Bacilli</taxon>
        <taxon>Lactobacillales</taxon>
        <taxon>Streptococcaceae</taxon>
        <taxon>Lactococcus</taxon>
    </lineage>
</organism>
<dbReference type="EMBL" id="CP070872">
    <property type="protein sequence ID" value="QSE77013.1"/>
    <property type="molecule type" value="Genomic_DNA"/>
</dbReference>
<keyword evidence="1" id="KW-1133">Transmembrane helix</keyword>
<dbReference type="GO" id="GO:0016787">
    <property type="term" value="F:hydrolase activity"/>
    <property type="evidence" value="ECO:0007669"/>
    <property type="project" value="InterPro"/>
</dbReference>
<feature type="domain" description="DNA/RNA non-specific endonuclease/pyrophosphatase/phosphodiesterase" evidence="2">
    <location>
        <begin position="65"/>
        <end position="262"/>
    </location>
</feature>
<keyword evidence="3" id="KW-0255">Endonuclease</keyword>
<dbReference type="GO" id="GO:0046872">
    <property type="term" value="F:metal ion binding"/>
    <property type="evidence" value="ECO:0007669"/>
    <property type="project" value="InterPro"/>
</dbReference>
<evidence type="ECO:0000259" key="2">
    <source>
        <dbReference type="SMART" id="SM00892"/>
    </source>
</evidence>
<evidence type="ECO:0000256" key="1">
    <source>
        <dbReference type="SAM" id="Phobius"/>
    </source>
</evidence>
<dbReference type="InterPro" id="IPR001604">
    <property type="entry name" value="Endo_G_ENPP1-like_dom"/>
</dbReference>
<keyword evidence="4" id="KW-1185">Reference proteome</keyword>
<keyword evidence="3" id="KW-0540">Nuclease</keyword>
<dbReference type="RefSeq" id="WP_205872149.1">
    <property type="nucleotide sequence ID" value="NZ_CP070872.1"/>
</dbReference>
<feature type="transmembrane region" description="Helical" evidence="1">
    <location>
        <begin position="9"/>
        <end position="26"/>
    </location>
</feature>
<protein>
    <submittedName>
        <fullName evidence="3">DNA/RNA non-specific endonuclease</fullName>
    </submittedName>
</protein>
<reference evidence="3 4" key="1">
    <citation type="submission" date="2021-02" db="EMBL/GenBank/DDBJ databases">
        <title>Complete genome sequence of Lactococcus lactis strain K_LL004.</title>
        <authorList>
            <person name="Kim H.B."/>
        </authorList>
    </citation>
    <scope>NUCLEOTIDE SEQUENCE [LARGE SCALE GENOMIC DNA]</scope>
    <source>
        <strain evidence="3 4">K_LL004</strain>
    </source>
</reference>
<keyword evidence="3" id="KW-0378">Hydrolase</keyword>
<dbReference type="GO" id="GO:0004519">
    <property type="term" value="F:endonuclease activity"/>
    <property type="evidence" value="ECO:0007669"/>
    <property type="project" value="UniProtKB-KW"/>
</dbReference>
<dbReference type="AlphaFoldDB" id="A0AA45KI60"/>
<gene>
    <name evidence="3" type="ORF">JW886_01755</name>
</gene>
<sequence>MNKKQKKALTRLIIVVIALLVGYLGSDRLNLEQWVKGPTTSSSQEPTSQATKQLASSVAQKPLSFQNKRQLVLANTDALGRAVDAHIQLKDSQEPKVKREPLNYNPVGWHNYNFYYKKSDGSVGKMWLMARGHLVGYQFSGLNDEPRNLVPETAWFNGGSFTGMNDGNTASMLYYENRLDSWLANHPNYYLDYQVTPLYKGNELLPRQIRLAYVGFDQKGQPLTIKLGGGREKTGHDGATVVVLDNVAPNANINYADGTATNTVKAH</sequence>
<evidence type="ECO:0000313" key="3">
    <source>
        <dbReference type="EMBL" id="QSE77013.1"/>
    </source>
</evidence>
<evidence type="ECO:0000313" key="4">
    <source>
        <dbReference type="Proteomes" id="UP000663608"/>
    </source>
</evidence>
<keyword evidence="1" id="KW-0472">Membrane</keyword>